<dbReference type="Pfam" id="PF00098">
    <property type="entry name" value="zf-CCHC"/>
    <property type="match status" value="1"/>
</dbReference>
<sequence>MVYIYVLQLENNKYYIGKTSTPDFRLDAHFNNNGSAWTKKYKPIRLHELIPNCDDYDEDKYTKIYMDKYGINNVRGGSYVQIILNDATIKYLNHITNSTNNLCFNCGSSDHFIKNCNIKNNVENIKIIQNSDTNTETHTYTTNKYICKRCNRKGHTEINCFAKTNKNGELLINNIKDTESIQNSDSQSSDTHTYTTNKFICNRCNRKGHTEINCFAKINKNGEPLIDNNKSEENNNKIDTKINHKSYDNIINKPNCIVM</sequence>
<dbReference type="Gene3D" id="4.10.60.10">
    <property type="entry name" value="Zinc finger, CCHC-type"/>
    <property type="match status" value="1"/>
</dbReference>
<dbReference type="SUPFAM" id="SSF82771">
    <property type="entry name" value="GIY-YIG endonuclease"/>
    <property type="match status" value="1"/>
</dbReference>
<dbReference type="InterPro" id="IPR035901">
    <property type="entry name" value="GIY-YIG_endonuc_sf"/>
</dbReference>
<dbReference type="InterPro" id="IPR001878">
    <property type="entry name" value="Znf_CCHC"/>
</dbReference>
<feature type="domain" description="GIY-YIG" evidence="2">
    <location>
        <begin position="1"/>
        <end position="81"/>
    </location>
</feature>
<protein>
    <recommendedName>
        <fullName evidence="4">CCHC-type domain-containing protein</fullName>
    </recommendedName>
</protein>
<accession>A0A6C0H8B8</accession>
<proteinExistence type="predicted"/>
<dbReference type="GO" id="GO:0008270">
    <property type="term" value="F:zinc ion binding"/>
    <property type="evidence" value="ECO:0007669"/>
    <property type="project" value="InterPro"/>
</dbReference>
<dbReference type="Gene3D" id="3.40.1440.10">
    <property type="entry name" value="GIY-YIG endonuclease"/>
    <property type="match status" value="1"/>
</dbReference>
<feature type="domain" description="CCHC-type" evidence="1">
    <location>
        <begin position="103"/>
        <end position="116"/>
    </location>
</feature>
<dbReference type="PROSITE" id="PS50158">
    <property type="entry name" value="ZF_CCHC"/>
    <property type="match status" value="1"/>
</dbReference>
<dbReference type="CDD" id="cd00719">
    <property type="entry name" value="GIY-YIG_SF"/>
    <property type="match status" value="1"/>
</dbReference>
<dbReference type="Pfam" id="PF01541">
    <property type="entry name" value="GIY-YIG"/>
    <property type="match status" value="1"/>
</dbReference>
<reference evidence="3" key="1">
    <citation type="journal article" date="2020" name="Nature">
        <title>Giant virus diversity and host interactions through global metagenomics.</title>
        <authorList>
            <person name="Schulz F."/>
            <person name="Roux S."/>
            <person name="Paez-Espino D."/>
            <person name="Jungbluth S."/>
            <person name="Walsh D.A."/>
            <person name="Denef V.J."/>
            <person name="McMahon K.D."/>
            <person name="Konstantinidis K.T."/>
            <person name="Eloe-Fadrosh E.A."/>
            <person name="Kyrpides N.C."/>
            <person name="Woyke T."/>
        </authorList>
    </citation>
    <scope>NUCLEOTIDE SEQUENCE</scope>
    <source>
        <strain evidence="3">GVMAG-M-3300023179-82</strain>
    </source>
</reference>
<dbReference type="GO" id="GO:0003676">
    <property type="term" value="F:nucleic acid binding"/>
    <property type="evidence" value="ECO:0007669"/>
    <property type="project" value="InterPro"/>
</dbReference>
<dbReference type="InterPro" id="IPR000305">
    <property type="entry name" value="GIY-YIG_endonuc"/>
</dbReference>
<evidence type="ECO:0000259" key="2">
    <source>
        <dbReference type="PROSITE" id="PS50164"/>
    </source>
</evidence>
<dbReference type="SMART" id="SM00343">
    <property type="entry name" value="ZnF_C2HC"/>
    <property type="match status" value="3"/>
</dbReference>
<dbReference type="EMBL" id="MN739896">
    <property type="protein sequence ID" value="QHT76466.1"/>
    <property type="molecule type" value="Genomic_DNA"/>
</dbReference>
<evidence type="ECO:0000259" key="1">
    <source>
        <dbReference type="PROSITE" id="PS50158"/>
    </source>
</evidence>
<name>A0A6C0H8B8_9ZZZZ</name>
<evidence type="ECO:0000313" key="3">
    <source>
        <dbReference type="EMBL" id="QHT76466.1"/>
    </source>
</evidence>
<evidence type="ECO:0008006" key="4">
    <source>
        <dbReference type="Google" id="ProtNLM"/>
    </source>
</evidence>
<organism evidence="3">
    <name type="scientific">viral metagenome</name>
    <dbReference type="NCBI Taxonomy" id="1070528"/>
    <lineage>
        <taxon>unclassified sequences</taxon>
        <taxon>metagenomes</taxon>
        <taxon>organismal metagenomes</taxon>
    </lineage>
</organism>
<dbReference type="PROSITE" id="PS50164">
    <property type="entry name" value="GIY_YIG"/>
    <property type="match status" value="1"/>
</dbReference>
<dbReference type="AlphaFoldDB" id="A0A6C0H8B8"/>